<dbReference type="AlphaFoldDB" id="A0A7C9JC62"/>
<protein>
    <submittedName>
        <fullName evidence="2">Uncharacterized protein</fullName>
    </submittedName>
</protein>
<keyword evidence="1" id="KW-0472">Membrane</keyword>
<evidence type="ECO:0000313" key="2">
    <source>
        <dbReference type="EMBL" id="NAS23264.1"/>
    </source>
</evidence>
<evidence type="ECO:0000313" key="3">
    <source>
        <dbReference type="Proteomes" id="UP000479526"/>
    </source>
</evidence>
<reference evidence="2 3" key="1">
    <citation type="submission" date="2020-01" db="EMBL/GenBank/DDBJ databases">
        <title>Herbidospora sp. NEAU-GS84 nov., a novel actinomycete isolated from soil.</title>
        <authorList>
            <person name="Han L."/>
        </authorList>
    </citation>
    <scope>NUCLEOTIDE SEQUENCE [LARGE SCALE GENOMIC DNA]</scope>
    <source>
        <strain evidence="2 3">NEAU-GS84</strain>
    </source>
</reference>
<dbReference type="Proteomes" id="UP000479526">
    <property type="component" value="Unassembled WGS sequence"/>
</dbReference>
<feature type="transmembrane region" description="Helical" evidence="1">
    <location>
        <begin position="65"/>
        <end position="86"/>
    </location>
</feature>
<feature type="transmembrane region" description="Helical" evidence="1">
    <location>
        <begin position="198"/>
        <end position="215"/>
    </location>
</feature>
<name>A0A7C9JC62_9ACTN</name>
<feature type="transmembrane region" description="Helical" evidence="1">
    <location>
        <begin position="174"/>
        <end position="191"/>
    </location>
</feature>
<evidence type="ECO:0000256" key="1">
    <source>
        <dbReference type="SAM" id="Phobius"/>
    </source>
</evidence>
<feature type="transmembrane region" description="Helical" evidence="1">
    <location>
        <begin position="91"/>
        <end position="108"/>
    </location>
</feature>
<sequence length="218" mass="22661">MVWAFSWSRHGPLGPEQDFIALDRRDRRSQWYLLAALLGGAVVGFVGAGLSGAAPSWLMAVYDPYLIMVLAVVVGAGAAGFGWALLNGCMAAFGALVGQITAGAAIHHDAPFSGLGSAPGGLVAGLTIIAVLGPLSYGATRCDRIGGVCYGFATGLLLSMAAEEMLFLTEEWPYALATSAVLGIGFLLLFRRRLADRLFGVAIGLAYSVGYGMVLQSL</sequence>
<dbReference type="EMBL" id="WXEW01000004">
    <property type="protein sequence ID" value="NAS23264.1"/>
    <property type="molecule type" value="Genomic_DNA"/>
</dbReference>
<keyword evidence="1" id="KW-0812">Transmembrane</keyword>
<keyword evidence="1" id="KW-1133">Transmembrane helix</keyword>
<feature type="transmembrane region" description="Helical" evidence="1">
    <location>
        <begin position="145"/>
        <end position="162"/>
    </location>
</feature>
<proteinExistence type="predicted"/>
<feature type="transmembrane region" description="Helical" evidence="1">
    <location>
        <begin position="31"/>
        <end position="53"/>
    </location>
</feature>
<accession>A0A7C9JC62</accession>
<feature type="transmembrane region" description="Helical" evidence="1">
    <location>
        <begin position="114"/>
        <end position="133"/>
    </location>
</feature>
<dbReference type="RefSeq" id="WP_161480537.1">
    <property type="nucleotide sequence ID" value="NZ_WXEW01000004.1"/>
</dbReference>
<organism evidence="2 3">
    <name type="scientific">Herbidospora solisilvae</name>
    <dbReference type="NCBI Taxonomy" id="2696284"/>
    <lineage>
        <taxon>Bacteria</taxon>
        <taxon>Bacillati</taxon>
        <taxon>Actinomycetota</taxon>
        <taxon>Actinomycetes</taxon>
        <taxon>Streptosporangiales</taxon>
        <taxon>Streptosporangiaceae</taxon>
        <taxon>Herbidospora</taxon>
    </lineage>
</organism>
<comment type="caution">
    <text evidence="2">The sequence shown here is derived from an EMBL/GenBank/DDBJ whole genome shotgun (WGS) entry which is preliminary data.</text>
</comment>
<gene>
    <name evidence="2" type="ORF">GT755_16365</name>
</gene>
<keyword evidence="3" id="KW-1185">Reference proteome</keyword>